<dbReference type="Proteomes" id="UP000243459">
    <property type="component" value="Chromosome 4"/>
</dbReference>
<sequence>MDIFLCSIVIDRAHIGDLRARRVAEYSVYVSLDTELPGFEGYLAIDVCDLKSMARWCGLSEKLGLMKIAEKLGIERTGHRHHQAGHDSMLIGEVFWAMKKRFGLKEDGLVGSLYGVETSGCAPMRTPPWSCCCCCRIQLSEATLWIFLRSMALLL</sequence>
<reference evidence="2" key="1">
    <citation type="journal article" date="2017" name="Nat. Commun.">
        <title>The asparagus genome sheds light on the origin and evolution of a young Y chromosome.</title>
        <authorList>
            <person name="Harkess A."/>
            <person name="Zhou J."/>
            <person name="Xu C."/>
            <person name="Bowers J.E."/>
            <person name="Van der Hulst R."/>
            <person name="Ayyampalayam S."/>
            <person name="Mercati F."/>
            <person name="Riccardi P."/>
            <person name="McKain M.R."/>
            <person name="Kakrana A."/>
            <person name="Tang H."/>
            <person name="Ray J."/>
            <person name="Groenendijk J."/>
            <person name="Arikit S."/>
            <person name="Mathioni S.M."/>
            <person name="Nakano M."/>
            <person name="Shan H."/>
            <person name="Telgmann-Rauber A."/>
            <person name="Kanno A."/>
            <person name="Yue Z."/>
            <person name="Chen H."/>
            <person name="Li W."/>
            <person name="Chen Y."/>
            <person name="Xu X."/>
            <person name="Zhang Y."/>
            <person name="Luo S."/>
            <person name="Chen H."/>
            <person name="Gao J."/>
            <person name="Mao Z."/>
            <person name="Pires J.C."/>
            <person name="Luo M."/>
            <person name="Kudrna D."/>
            <person name="Wing R.A."/>
            <person name="Meyers B.C."/>
            <person name="Yi K."/>
            <person name="Kong H."/>
            <person name="Lavrijsen P."/>
            <person name="Sunseri F."/>
            <person name="Falavigna A."/>
            <person name="Ye Y."/>
            <person name="Leebens-Mack J.H."/>
            <person name="Chen G."/>
        </authorList>
    </citation>
    <scope>NUCLEOTIDE SEQUENCE [LARGE SCALE GENOMIC DNA]</scope>
    <source>
        <strain evidence="2">cv. DH0086</strain>
    </source>
</reference>
<evidence type="ECO:0008006" key="3">
    <source>
        <dbReference type="Google" id="ProtNLM"/>
    </source>
</evidence>
<dbReference type="InterPro" id="IPR012337">
    <property type="entry name" value="RNaseH-like_sf"/>
</dbReference>
<evidence type="ECO:0000313" key="2">
    <source>
        <dbReference type="Proteomes" id="UP000243459"/>
    </source>
</evidence>
<dbReference type="GO" id="GO:0004535">
    <property type="term" value="F:poly(A)-specific ribonuclease activity"/>
    <property type="evidence" value="ECO:0007669"/>
    <property type="project" value="InterPro"/>
</dbReference>
<dbReference type="InterPro" id="IPR036397">
    <property type="entry name" value="RNaseH_sf"/>
</dbReference>
<gene>
    <name evidence="1" type="ORF">A4U43_C04F1590</name>
</gene>
<proteinExistence type="predicted"/>
<organism evidence="1 2">
    <name type="scientific">Asparagus officinalis</name>
    <name type="common">Garden asparagus</name>
    <dbReference type="NCBI Taxonomy" id="4686"/>
    <lineage>
        <taxon>Eukaryota</taxon>
        <taxon>Viridiplantae</taxon>
        <taxon>Streptophyta</taxon>
        <taxon>Embryophyta</taxon>
        <taxon>Tracheophyta</taxon>
        <taxon>Spermatophyta</taxon>
        <taxon>Magnoliopsida</taxon>
        <taxon>Liliopsida</taxon>
        <taxon>Asparagales</taxon>
        <taxon>Asparagaceae</taxon>
        <taxon>Asparagoideae</taxon>
        <taxon>Asparagus</taxon>
    </lineage>
</organism>
<name>A0A5P1EZ92_ASPOF</name>
<dbReference type="SUPFAM" id="SSF53098">
    <property type="entry name" value="Ribonuclease H-like"/>
    <property type="match status" value="1"/>
</dbReference>
<dbReference type="InterPro" id="IPR039637">
    <property type="entry name" value="CNOT7/CNOT8/Pop2"/>
</dbReference>
<dbReference type="PANTHER" id="PTHR10797">
    <property type="entry name" value="CCR4-NOT TRANSCRIPTION COMPLEX SUBUNIT"/>
    <property type="match status" value="1"/>
</dbReference>
<dbReference type="Gene3D" id="3.30.420.10">
    <property type="entry name" value="Ribonuclease H-like superfamily/Ribonuclease H"/>
    <property type="match status" value="1"/>
</dbReference>
<dbReference type="Gramene" id="ONK70793">
    <property type="protein sequence ID" value="ONK70793"/>
    <property type="gene ID" value="A4U43_C04F1590"/>
</dbReference>
<protein>
    <recommendedName>
        <fullName evidence="3">Exonuclease domain-containing protein</fullName>
    </recommendedName>
</protein>
<dbReference type="GO" id="GO:0030014">
    <property type="term" value="C:CCR4-NOT complex"/>
    <property type="evidence" value="ECO:0007669"/>
    <property type="project" value="InterPro"/>
</dbReference>
<dbReference type="EMBL" id="CM007384">
    <property type="protein sequence ID" value="ONK70793.1"/>
    <property type="molecule type" value="Genomic_DNA"/>
</dbReference>
<dbReference type="GO" id="GO:0003676">
    <property type="term" value="F:nucleic acid binding"/>
    <property type="evidence" value="ECO:0007669"/>
    <property type="project" value="InterPro"/>
</dbReference>
<dbReference type="AlphaFoldDB" id="A0A5P1EZ92"/>
<evidence type="ECO:0000313" key="1">
    <source>
        <dbReference type="EMBL" id="ONK70793.1"/>
    </source>
</evidence>
<accession>A0A5P1EZ92</accession>
<keyword evidence="2" id="KW-1185">Reference proteome</keyword>